<keyword evidence="2" id="KW-1185">Reference proteome</keyword>
<sequence length="148" mass="16908">MKTTISTVLSKNYFFNNYTILKKEDLCHLLLKGDVVASSKCSTGGLVRLLENECIICAPEAFLIREIVISDFHAALVASLYKHVDEDKPEENWFKLPIIERLFTGLENLKSNKSETLANLFNQLHYCHMEQSIVSGEIDYENEYPMDG</sequence>
<dbReference type="InParanoid" id="A0A317ZG77"/>
<accession>A0A317ZG77</accession>
<dbReference type="EMBL" id="QHJQ01000006">
    <property type="protein sequence ID" value="PXA03892.1"/>
    <property type="molecule type" value="Genomic_DNA"/>
</dbReference>
<comment type="caution">
    <text evidence="1">The sequence shown here is derived from an EMBL/GenBank/DDBJ whole genome shotgun (WGS) entry which is preliminary data.</text>
</comment>
<organism evidence="1 2">
    <name type="scientific">Coraliomargarita sinensis</name>
    <dbReference type="NCBI Taxonomy" id="2174842"/>
    <lineage>
        <taxon>Bacteria</taxon>
        <taxon>Pseudomonadati</taxon>
        <taxon>Verrucomicrobiota</taxon>
        <taxon>Opitutia</taxon>
        <taxon>Puniceicoccales</taxon>
        <taxon>Coraliomargaritaceae</taxon>
        <taxon>Coraliomargarita</taxon>
    </lineage>
</organism>
<proteinExistence type="predicted"/>
<reference evidence="1 2" key="1">
    <citation type="submission" date="2018-05" db="EMBL/GenBank/DDBJ databases">
        <title>Coraliomargarita sinensis sp. nov., isolated from a marine solar saltern.</title>
        <authorList>
            <person name="Zhou L.Y."/>
        </authorList>
    </citation>
    <scope>NUCLEOTIDE SEQUENCE [LARGE SCALE GENOMIC DNA]</scope>
    <source>
        <strain evidence="1 2">WN38</strain>
    </source>
</reference>
<dbReference type="AlphaFoldDB" id="A0A317ZG77"/>
<dbReference type="Proteomes" id="UP000247099">
    <property type="component" value="Unassembled WGS sequence"/>
</dbReference>
<name>A0A317ZG77_9BACT</name>
<evidence type="ECO:0000313" key="2">
    <source>
        <dbReference type="Proteomes" id="UP000247099"/>
    </source>
</evidence>
<protein>
    <submittedName>
        <fullName evidence="1">Uncharacterized protein</fullName>
    </submittedName>
</protein>
<evidence type="ECO:0000313" key="1">
    <source>
        <dbReference type="EMBL" id="PXA03892.1"/>
    </source>
</evidence>
<gene>
    <name evidence="1" type="ORF">DDZ13_09640</name>
</gene>
<dbReference type="RefSeq" id="WP_110131248.1">
    <property type="nucleotide sequence ID" value="NZ_QHJQ01000006.1"/>
</dbReference>